<proteinExistence type="predicted"/>
<dbReference type="STRING" id="1561998.A0A1I7UVW1"/>
<name>A0A1I7UVW1_9PELO</name>
<feature type="signal peptide" evidence="1">
    <location>
        <begin position="1"/>
        <end position="22"/>
    </location>
</feature>
<dbReference type="Proteomes" id="UP000095282">
    <property type="component" value="Unplaced"/>
</dbReference>
<dbReference type="Pfam" id="PF11430">
    <property type="entry name" value="EGL-1"/>
    <property type="match status" value="1"/>
</dbReference>
<evidence type="ECO:0000313" key="3">
    <source>
        <dbReference type="WBParaSite" id="Csp11.Scaffold630.g19871.t2"/>
    </source>
</evidence>
<evidence type="ECO:0000313" key="2">
    <source>
        <dbReference type="Proteomes" id="UP000095282"/>
    </source>
</evidence>
<protein>
    <submittedName>
        <fullName evidence="3">Ovule protein</fullName>
    </submittedName>
</protein>
<accession>A0A1I7UVW1</accession>
<dbReference type="WBParaSite" id="Csp11.Scaffold630.g19871.t2">
    <property type="protein sequence ID" value="Csp11.Scaffold630.g19871.t2"/>
    <property type="gene ID" value="Csp11.Scaffold630.g19871"/>
</dbReference>
<keyword evidence="1" id="KW-0732">Signal</keyword>
<reference evidence="3" key="1">
    <citation type="submission" date="2016-11" db="UniProtKB">
        <authorList>
            <consortium name="WormBaseParasite"/>
        </authorList>
    </citation>
    <scope>IDENTIFICATION</scope>
</reference>
<evidence type="ECO:0000256" key="1">
    <source>
        <dbReference type="SAM" id="SignalP"/>
    </source>
</evidence>
<sequence length="126" mass="14166">MFCFSSKYRLLILLFLQMLTFASTSSDLLLPMPSSSSLFDNIVNVKPFYNKMLFSEVSSSDSTTISTDFANDSGFFDDSETSCIAYDIGTKLAAMCDDFDAQMMSYSSQSHVSRSLFDRVLDFFAF</sequence>
<dbReference type="InterPro" id="IPR021543">
    <property type="entry name" value="EGL-1"/>
</dbReference>
<feature type="chain" id="PRO_5009309399" evidence="1">
    <location>
        <begin position="23"/>
        <end position="126"/>
    </location>
</feature>
<dbReference type="AlphaFoldDB" id="A0A1I7UVW1"/>
<organism evidence="2 3">
    <name type="scientific">Caenorhabditis tropicalis</name>
    <dbReference type="NCBI Taxonomy" id="1561998"/>
    <lineage>
        <taxon>Eukaryota</taxon>
        <taxon>Metazoa</taxon>
        <taxon>Ecdysozoa</taxon>
        <taxon>Nematoda</taxon>
        <taxon>Chromadorea</taxon>
        <taxon>Rhabditida</taxon>
        <taxon>Rhabditina</taxon>
        <taxon>Rhabditomorpha</taxon>
        <taxon>Rhabditoidea</taxon>
        <taxon>Rhabditidae</taxon>
        <taxon>Peloderinae</taxon>
        <taxon>Caenorhabditis</taxon>
    </lineage>
</organism>
<keyword evidence="2" id="KW-1185">Reference proteome</keyword>